<gene>
    <name evidence="8" type="ORF">H6A12_10030</name>
</gene>
<dbReference type="Gene3D" id="3.40.50.1100">
    <property type="match status" value="2"/>
</dbReference>
<proteinExistence type="inferred from homology"/>
<sequence>MMFKSTRDSAVRVSASEAILKGLSADGGLFVPESFPTLTLDDIEGLSEKSYKERAIEVLSLFLSDFSDEQLVSCVERAYSAKKFGSDSIIRIEELNDTAQMLELWHGPTCAFKDMALQILPHLLTTSAQIQHCENEIVILVATSGDTGKAALEGFCDVPGTRMIVFYPEDGVSPMQKRQMTTQEGENVAVCAIKGNFDDAQTAVKTIFVDEELRASMTENGKQFSSANSINWGRLVPQVVYYVAAYAQLVQDETIKLGDTVNVCVPTGNFGNILAAYYAKKMGVPFGKLICASNENNVLTDFIRTGTYDKNRAFHATISPSMDILISSNLERLLYDLCGEDDAQVRAWYESLAKTGTFTISDEVKEKLSEHFYGGCCDDTRTKETIREAFEEESYLCDTHTAVAVSVYEDYKTQTDDDTLTLIASTANPYKFAQSVLSAVYDELPADEYDQIDTLCRLSGLSVPKALSELKEKPVRFTGSIPRETIKETVAEMLGL</sequence>
<dbReference type="EC" id="4.2.3.1" evidence="4"/>
<protein>
    <recommendedName>
        <fullName evidence="4">Threonine synthase</fullName>
        <ecNumber evidence="4">4.2.3.1</ecNumber>
    </recommendedName>
</protein>
<dbReference type="EMBL" id="JACJKY010000017">
    <property type="protein sequence ID" value="MBM6921493.1"/>
    <property type="molecule type" value="Genomic_DNA"/>
</dbReference>
<dbReference type="Pfam" id="PF24857">
    <property type="entry name" value="THR4_C"/>
    <property type="match status" value="1"/>
</dbReference>
<dbReference type="SUPFAM" id="SSF53686">
    <property type="entry name" value="Tryptophan synthase beta subunit-like PLP-dependent enzymes"/>
    <property type="match status" value="1"/>
</dbReference>
<feature type="domain" description="Threonine synthase N-terminal" evidence="7">
    <location>
        <begin position="3"/>
        <end position="79"/>
    </location>
</feature>
<dbReference type="InterPro" id="IPR004450">
    <property type="entry name" value="Thr_synthase-like"/>
</dbReference>
<dbReference type="GO" id="GO:0009088">
    <property type="term" value="P:threonine biosynthetic process"/>
    <property type="evidence" value="ECO:0007669"/>
    <property type="project" value="UniProtKB-UniRule"/>
</dbReference>
<reference evidence="8" key="2">
    <citation type="journal article" date="2021" name="Sci. Rep.">
        <title>The distribution of antibiotic resistance genes in chicken gut microbiota commensals.</title>
        <authorList>
            <person name="Juricova H."/>
            <person name="Matiasovicova J."/>
            <person name="Kubasova T."/>
            <person name="Cejkova D."/>
            <person name="Rychlik I."/>
        </authorList>
    </citation>
    <scope>NUCLEOTIDE SEQUENCE</scope>
    <source>
        <strain evidence="8">An559</strain>
    </source>
</reference>
<comment type="similarity">
    <text evidence="2">Belongs to the threonine synthase family.</text>
</comment>
<dbReference type="Pfam" id="PF00291">
    <property type="entry name" value="PALP"/>
    <property type="match status" value="1"/>
</dbReference>
<evidence type="ECO:0000259" key="7">
    <source>
        <dbReference type="Pfam" id="PF14821"/>
    </source>
</evidence>
<comment type="caution">
    <text evidence="8">The sequence shown here is derived from an EMBL/GenBank/DDBJ whole genome shotgun (WGS) entry which is preliminary data.</text>
</comment>
<dbReference type="Gene3D" id="3.90.1380.10">
    <property type="entry name" value="Threonine synthase, N-terminal domain"/>
    <property type="match status" value="1"/>
</dbReference>
<dbReference type="InterPro" id="IPR029144">
    <property type="entry name" value="Thr_synth_N"/>
</dbReference>
<dbReference type="GO" id="GO:0004795">
    <property type="term" value="F:threonine synthase activity"/>
    <property type="evidence" value="ECO:0007669"/>
    <property type="project" value="UniProtKB-UniRule"/>
</dbReference>
<feature type="domain" description="Tryptophan synthase beta chain-like PALP" evidence="6">
    <location>
        <begin position="105"/>
        <end position="356"/>
    </location>
</feature>
<dbReference type="InterPro" id="IPR036052">
    <property type="entry name" value="TrpB-like_PALP_sf"/>
</dbReference>
<keyword evidence="9" id="KW-1185">Reference proteome</keyword>
<accession>A0A939BFE1</accession>
<organism evidence="8 9">
    <name type="scientific">Merdimmobilis hominis</name>
    <dbReference type="NCBI Taxonomy" id="2897707"/>
    <lineage>
        <taxon>Bacteria</taxon>
        <taxon>Bacillati</taxon>
        <taxon>Bacillota</taxon>
        <taxon>Clostridia</taxon>
        <taxon>Eubacteriales</taxon>
        <taxon>Oscillospiraceae</taxon>
        <taxon>Merdimmobilis</taxon>
    </lineage>
</organism>
<dbReference type="InterPro" id="IPR037158">
    <property type="entry name" value="Thr_synth_N_sf"/>
</dbReference>
<name>A0A939BFE1_9FIRM</name>
<evidence type="ECO:0000259" key="6">
    <source>
        <dbReference type="Pfam" id="PF00291"/>
    </source>
</evidence>
<dbReference type="InterPro" id="IPR001926">
    <property type="entry name" value="TrpB-like_PALP"/>
</dbReference>
<comment type="cofactor">
    <cofactor evidence="1 5">
        <name>pyridoxal 5'-phosphate</name>
        <dbReference type="ChEBI" id="CHEBI:597326"/>
    </cofactor>
</comment>
<dbReference type="PANTHER" id="PTHR43515:SF1">
    <property type="entry name" value="THREONINE SYNTHASE-LIKE 1"/>
    <property type="match status" value="1"/>
</dbReference>
<dbReference type="RefSeq" id="WP_204447483.1">
    <property type="nucleotide sequence ID" value="NZ_JACJKY010000017.1"/>
</dbReference>
<dbReference type="CDD" id="cd01560">
    <property type="entry name" value="Thr-synth_2"/>
    <property type="match status" value="1"/>
</dbReference>
<keyword evidence="3 5" id="KW-0663">Pyridoxal phosphate</keyword>
<dbReference type="Proteomes" id="UP000774750">
    <property type="component" value="Unassembled WGS sequence"/>
</dbReference>
<dbReference type="AlphaFoldDB" id="A0A939BFE1"/>
<evidence type="ECO:0000256" key="2">
    <source>
        <dbReference type="ARBA" id="ARBA00005517"/>
    </source>
</evidence>
<evidence type="ECO:0000256" key="3">
    <source>
        <dbReference type="ARBA" id="ARBA00022898"/>
    </source>
</evidence>
<keyword evidence="8" id="KW-0456">Lyase</keyword>
<dbReference type="NCBIfam" id="TIGR00260">
    <property type="entry name" value="thrC"/>
    <property type="match status" value="1"/>
</dbReference>
<dbReference type="Pfam" id="PF14821">
    <property type="entry name" value="Thr_synth_N"/>
    <property type="match status" value="1"/>
</dbReference>
<dbReference type="PANTHER" id="PTHR43515">
    <property type="entry name" value="THREONINE SYNTHASE-LIKE 1"/>
    <property type="match status" value="1"/>
</dbReference>
<evidence type="ECO:0000256" key="5">
    <source>
        <dbReference type="PIRSR" id="PIRSR604450-51"/>
    </source>
</evidence>
<reference evidence="8" key="1">
    <citation type="submission" date="2020-08" db="EMBL/GenBank/DDBJ databases">
        <authorList>
            <person name="Cejkova D."/>
            <person name="Kubasova T."/>
            <person name="Jahodarova E."/>
            <person name="Rychlik I."/>
        </authorList>
    </citation>
    <scope>NUCLEOTIDE SEQUENCE</scope>
    <source>
        <strain evidence="8">An559</strain>
    </source>
</reference>
<evidence type="ECO:0000256" key="4">
    <source>
        <dbReference type="NCBIfam" id="TIGR00260"/>
    </source>
</evidence>
<evidence type="ECO:0000256" key="1">
    <source>
        <dbReference type="ARBA" id="ARBA00001933"/>
    </source>
</evidence>
<dbReference type="GO" id="GO:0005737">
    <property type="term" value="C:cytoplasm"/>
    <property type="evidence" value="ECO:0007669"/>
    <property type="project" value="TreeGrafter"/>
</dbReference>
<evidence type="ECO:0000313" key="9">
    <source>
        <dbReference type="Proteomes" id="UP000774750"/>
    </source>
</evidence>
<feature type="modified residue" description="N6-(pyridoxal phosphate)lysine" evidence="5">
    <location>
        <position position="113"/>
    </location>
</feature>
<evidence type="ECO:0000313" key="8">
    <source>
        <dbReference type="EMBL" id="MBM6921493.1"/>
    </source>
</evidence>